<name>A0A427Y5R3_9TREE</name>
<feature type="region of interest" description="Disordered" evidence="1">
    <location>
        <begin position="152"/>
        <end position="231"/>
    </location>
</feature>
<feature type="compositionally biased region" description="Basic residues" evidence="1">
    <location>
        <begin position="512"/>
        <end position="522"/>
    </location>
</feature>
<feature type="compositionally biased region" description="Low complexity" evidence="1">
    <location>
        <begin position="360"/>
        <end position="371"/>
    </location>
</feature>
<dbReference type="AlphaFoldDB" id="A0A427Y5R3"/>
<feature type="compositionally biased region" description="Pro residues" evidence="1">
    <location>
        <begin position="534"/>
        <end position="544"/>
    </location>
</feature>
<feature type="compositionally biased region" description="Basic and acidic residues" evidence="1">
    <location>
        <begin position="565"/>
        <end position="586"/>
    </location>
</feature>
<dbReference type="Proteomes" id="UP000279236">
    <property type="component" value="Unassembled WGS sequence"/>
</dbReference>
<evidence type="ECO:0000256" key="1">
    <source>
        <dbReference type="SAM" id="MobiDB-lite"/>
    </source>
</evidence>
<keyword evidence="3" id="KW-1185">Reference proteome</keyword>
<dbReference type="RefSeq" id="XP_028479218.1">
    <property type="nucleotide sequence ID" value="XM_028620246.1"/>
</dbReference>
<sequence length="586" mass="61994">MSITHTTYSDAPEGQAKALDDGKMVSEYLPATPSPSILLLGACEHVLTCTPQSFRSCLSDHDQDQDQEVLSDPEASMSTLSPNTSSSTSVTALSPNSSSTSNSDFFQTPSRLSGQSFLSIESHEIDFDIDLSSVEIGYATQVDVGRQTPSFQQAWGAVKPRTNRRPSGGDDGLAGATRTLSLRGAKSVPSLRRLRSVRSPSPIPLSSPRRSVSPVEIPENERGSDSGRDSVASTLPALTAVPESSRASDLQDRLEARLRAIEASLAGLQAALSPLTRLSGIEEQIDKLVSTAASAAQTATLAPPATDPPGWTMPRLGLPHQTTGSYASPYPYPPYPSTDPNGLALPHLYSIPLGHPVGRSPSPGLSHSQSSTGYNHAPAPAAYHGRRSSSNSISIGFGSHSPYPGATTNVEPQLTALERERALFQRESAVRRREEAVDRRERAFAAYAAGYGSLNGSPNLGVSGAAGMSAPPSIPSRPGSARGMMSLSASASASRETVLEEVNEPDVSGRAVRSHTHTHAHSHSLSTSILHAQPPTPSPAPHPPLRNRYSGLLGITPLLSRSRNNLKDKAKDSAPRRTGDEEREAQ</sequence>
<feature type="compositionally biased region" description="Low complexity" evidence="1">
    <location>
        <begin position="76"/>
        <end position="103"/>
    </location>
</feature>
<evidence type="ECO:0000313" key="3">
    <source>
        <dbReference type="Proteomes" id="UP000279236"/>
    </source>
</evidence>
<gene>
    <name evidence="2" type="ORF">EHS24_004688</name>
</gene>
<feature type="compositionally biased region" description="Basic and acidic residues" evidence="1">
    <location>
        <begin position="219"/>
        <end position="228"/>
    </location>
</feature>
<feature type="region of interest" description="Disordered" evidence="1">
    <location>
        <begin position="355"/>
        <end position="409"/>
    </location>
</feature>
<dbReference type="GeneID" id="39589231"/>
<protein>
    <submittedName>
        <fullName evidence="2">Uncharacterized protein</fullName>
    </submittedName>
</protein>
<feature type="compositionally biased region" description="Low complexity" evidence="1">
    <location>
        <begin position="388"/>
        <end position="401"/>
    </location>
</feature>
<organism evidence="2 3">
    <name type="scientific">Apiotrichum porosum</name>
    <dbReference type="NCBI Taxonomy" id="105984"/>
    <lineage>
        <taxon>Eukaryota</taxon>
        <taxon>Fungi</taxon>
        <taxon>Dikarya</taxon>
        <taxon>Basidiomycota</taxon>
        <taxon>Agaricomycotina</taxon>
        <taxon>Tremellomycetes</taxon>
        <taxon>Trichosporonales</taxon>
        <taxon>Trichosporonaceae</taxon>
        <taxon>Apiotrichum</taxon>
    </lineage>
</organism>
<dbReference type="EMBL" id="RSCE01000002">
    <property type="protein sequence ID" value="RSH86433.1"/>
    <property type="molecule type" value="Genomic_DNA"/>
</dbReference>
<feature type="compositionally biased region" description="Low complexity" evidence="1">
    <location>
        <begin position="523"/>
        <end position="532"/>
    </location>
</feature>
<comment type="caution">
    <text evidence="2">The sequence shown here is derived from an EMBL/GenBank/DDBJ whole genome shotgun (WGS) entry which is preliminary data.</text>
</comment>
<feature type="region of interest" description="Disordered" evidence="1">
    <location>
        <begin position="299"/>
        <end position="325"/>
    </location>
</feature>
<feature type="region of interest" description="Disordered" evidence="1">
    <location>
        <begin position="465"/>
        <end position="586"/>
    </location>
</feature>
<evidence type="ECO:0000313" key="2">
    <source>
        <dbReference type="EMBL" id="RSH86433.1"/>
    </source>
</evidence>
<feature type="region of interest" description="Disordered" evidence="1">
    <location>
        <begin position="57"/>
        <end position="107"/>
    </location>
</feature>
<accession>A0A427Y5R3</accession>
<reference evidence="2 3" key="1">
    <citation type="submission" date="2018-11" db="EMBL/GenBank/DDBJ databases">
        <title>Genome sequence of Apiotrichum porosum DSM 27194.</title>
        <authorList>
            <person name="Aliyu H."/>
            <person name="Gorte O."/>
            <person name="Ochsenreither K."/>
        </authorList>
    </citation>
    <scope>NUCLEOTIDE SEQUENCE [LARGE SCALE GENOMIC DNA]</scope>
    <source>
        <strain evidence="2 3">DSM 27194</strain>
    </source>
</reference>
<proteinExistence type="predicted"/>
<feature type="compositionally biased region" description="Low complexity" evidence="1">
    <location>
        <begin position="479"/>
        <end position="495"/>
    </location>
</feature>
<feature type="compositionally biased region" description="Low complexity" evidence="1">
    <location>
        <begin position="187"/>
        <end position="215"/>
    </location>
</feature>